<evidence type="ECO:0008006" key="4">
    <source>
        <dbReference type="Google" id="ProtNLM"/>
    </source>
</evidence>
<feature type="coiled-coil region" evidence="1">
    <location>
        <begin position="71"/>
        <end position="137"/>
    </location>
</feature>
<feature type="region of interest" description="Disordered" evidence="2">
    <location>
        <begin position="22"/>
        <end position="43"/>
    </location>
</feature>
<name>X1TP44_9ZZZZ</name>
<reference evidence="3" key="1">
    <citation type="journal article" date="2014" name="Front. Microbiol.">
        <title>High frequency of phylogenetically diverse reductive dehalogenase-homologous genes in deep subseafloor sedimentary metagenomes.</title>
        <authorList>
            <person name="Kawai M."/>
            <person name="Futagami T."/>
            <person name="Toyoda A."/>
            <person name="Takaki Y."/>
            <person name="Nishi S."/>
            <person name="Hori S."/>
            <person name="Arai W."/>
            <person name="Tsubouchi T."/>
            <person name="Morono Y."/>
            <person name="Uchiyama I."/>
            <person name="Ito T."/>
            <person name="Fujiyama A."/>
            <person name="Inagaki F."/>
            <person name="Takami H."/>
        </authorList>
    </citation>
    <scope>NUCLEOTIDE SEQUENCE</scope>
    <source>
        <strain evidence="3">Expedition CK06-06</strain>
    </source>
</reference>
<proteinExistence type="predicted"/>
<dbReference type="Gene3D" id="1.10.287.510">
    <property type="entry name" value="Helix hairpin bin"/>
    <property type="match status" value="1"/>
</dbReference>
<organism evidence="3">
    <name type="scientific">marine sediment metagenome</name>
    <dbReference type="NCBI Taxonomy" id="412755"/>
    <lineage>
        <taxon>unclassified sequences</taxon>
        <taxon>metagenomes</taxon>
        <taxon>ecological metagenomes</taxon>
    </lineage>
</organism>
<evidence type="ECO:0000313" key="3">
    <source>
        <dbReference type="EMBL" id="GAI89355.1"/>
    </source>
</evidence>
<gene>
    <name evidence="3" type="ORF">S12H4_39933</name>
</gene>
<comment type="caution">
    <text evidence="3">The sequence shown here is derived from an EMBL/GenBank/DDBJ whole genome shotgun (WGS) entry which is preliminary data.</text>
</comment>
<protein>
    <recommendedName>
        <fullName evidence="4">Zinc-hook domain-containing protein</fullName>
    </recommendedName>
</protein>
<accession>X1TP44</accession>
<evidence type="ECO:0000256" key="2">
    <source>
        <dbReference type="SAM" id="MobiDB-lite"/>
    </source>
</evidence>
<dbReference type="EMBL" id="BARW01024187">
    <property type="protein sequence ID" value="GAI89355.1"/>
    <property type="molecule type" value="Genomic_DNA"/>
</dbReference>
<feature type="non-terminal residue" evidence="3">
    <location>
        <position position="1"/>
    </location>
</feature>
<sequence length="263" mass="31000">QHPDIEEELASMDGELESLKDQADSLRSEMTSVQDKLHDTGQNRTRYVKYGKEECFACGSPINPEELRNRQKQLEQRSSELGNEINSLEWQLKGREKERIQLENEWTEVRSKIRAELNNASRAIDVDEGNLKKLEAKLDDLVPRRPQLSGLVEELEATFDKETRKKLERRRQLDEKITRQDENRKTKIASIEQIGDVRTEIIQLEDGSRFYQQLNQLVLEKAEEVKKALRDMFNERIGEVYRLLDFDEDFERIYLDDGFQLKI</sequence>
<dbReference type="SUPFAM" id="SSF75712">
    <property type="entry name" value="Rad50 coiled-coil Zn hook"/>
    <property type="match status" value="1"/>
</dbReference>
<keyword evidence="1" id="KW-0175">Coiled coil</keyword>
<dbReference type="AlphaFoldDB" id="X1TP44"/>
<feature type="non-terminal residue" evidence="3">
    <location>
        <position position="263"/>
    </location>
</feature>
<evidence type="ECO:0000256" key="1">
    <source>
        <dbReference type="SAM" id="Coils"/>
    </source>
</evidence>